<comment type="caution">
    <text evidence="3">The sequence shown here is derived from an EMBL/GenBank/DDBJ whole genome shotgun (WGS) entry which is preliminary data.</text>
</comment>
<reference evidence="3" key="2">
    <citation type="submission" date="2023-06" db="EMBL/GenBank/DDBJ databases">
        <authorList>
            <consortium name="Lawrence Berkeley National Laboratory"/>
            <person name="Haridas S."/>
            <person name="Hensen N."/>
            <person name="Bonometti L."/>
            <person name="Westerberg I."/>
            <person name="Brannstrom I.O."/>
            <person name="Guillou S."/>
            <person name="Cros-Aarteil S."/>
            <person name="Calhoun S."/>
            <person name="Kuo A."/>
            <person name="Mondo S."/>
            <person name="Pangilinan J."/>
            <person name="Riley R."/>
            <person name="LaButti K."/>
            <person name="Andreopoulos B."/>
            <person name="Lipzen A."/>
            <person name="Chen C."/>
            <person name="Yanf M."/>
            <person name="Daum C."/>
            <person name="Ng V."/>
            <person name="Clum A."/>
            <person name="Steindorff A."/>
            <person name="Ohm R."/>
            <person name="Martin F."/>
            <person name="Silar P."/>
            <person name="Natvig D."/>
            <person name="Lalanne C."/>
            <person name="Gautier V."/>
            <person name="Ament-velasquez S.L."/>
            <person name="Kruys A."/>
            <person name="Hutchinson M.I."/>
            <person name="Powell A.J."/>
            <person name="Barry K."/>
            <person name="Miller A.N."/>
            <person name="Grigoriev I.V."/>
            <person name="Debuchy R."/>
            <person name="Gladieux P."/>
            <person name="Thoren M.H."/>
            <person name="Johannesson H."/>
        </authorList>
    </citation>
    <scope>NUCLEOTIDE SEQUENCE</scope>
    <source>
        <strain evidence="3">CBS 232.78</strain>
    </source>
</reference>
<name>A0AAE0N2M9_9PEZI</name>
<evidence type="ECO:0000313" key="4">
    <source>
        <dbReference type="Proteomes" id="UP001285441"/>
    </source>
</evidence>
<reference evidence="3" key="1">
    <citation type="journal article" date="2023" name="Mol. Phylogenet. Evol.">
        <title>Genome-scale phylogeny and comparative genomics of the fungal order Sordariales.</title>
        <authorList>
            <person name="Hensen N."/>
            <person name="Bonometti L."/>
            <person name="Westerberg I."/>
            <person name="Brannstrom I.O."/>
            <person name="Guillou S."/>
            <person name="Cros-Aarteil S."/>
            <person name="Calhoun S."/>
            <person name="Haridas S."/>
            <person name="Kuo A."/>
            <person name="Mondo S."/>
            <person name="Pangilinan J."/>
            <person name="Riley R."/>
            <person name="LaButti K."/>
            <person name="Andreopoulos B."/>
            <person name="Lipzen A."/>
            <person name="Chen C."/>
            <person name="Yan M."/>
            <person name="Daum C."/>
            <person name="Ng V."/>
            <person name="Clum A."/>
            <person name="Steindorff A."/>
            <person name="Ohm R.A."/>
            <person name="Martin F."/>
            <person name="Silar P."/>
            <person name="Natvig D.O."/>
            <person name="Lalanne C."/>
            <person name="Gautier V."/>
            <person name="Ament-Velasquez S.L."/>
            <person name="Kruys A."/>
            <person name="Hutchinson M.I."/>
            <person name="Powell A.J."/>
            <person name="Barry K."/>
            <person name="Miller A.N."/>
            <person name="Grigoriev I.V."/>
            <person name="Debuchy R."/>
            <person name="Gladieux P."/>
            <person name="Hiltunen Thoren M."/>
            <person name="Johannesson H."/>
        </authorList>
    </citation>
    <scope>NUCLEOTIDE SEQUENCE</scope>
    <source>
        <strain evidence="3">CBS 232.78</strain>
    </source>
</reference>
<feature type="chain" id="PRO_5042015861" evidence="2">
    <location>
        <begin position="22"/>
        <end position="225"/>
    </location>
</feature>
<evidence type="ECO:0000256" key="2">
    <source>
        <dbReference type="SAM" id="SignalP"/>
    </source>
</evidence>
<protein>
    <submittedName>
        <fullName evidence="3">Uncharacterized protein</fullName>
    </submittedName>
</protein>
<keyword evidence="2" id="KW-0732">Signal</keyword>
<feature type="transmembrane region" description="Helical" evidence="1">
    <location>
        <begin position="203"/>
        <end position="224"/>
    </location>
</feature>
<keyword evidence="4" id="KW-1185">Reference proteome</keyword>
<evidence type="ECO:0000256" key="1">
    <source>
        <dbReference type="SAM" id="Phobius"/>
    </source>
</evidence>
<dbReference type="Proteomes" id="UP001285441">
    <property type="component" value="Unassembled WGS sequence"/>
</dbReference>
<organism evidence="3 4">
    <name type="scientific">Podospora didyma</name>
    <dbReference type="NCBI Taxonomy" id="330526"/>
    <lineage>
        <taxon>Eukaryota</taxon>
        <taxon>Fungi</taxon>
        <taxon>Dikarya</taxon>
        <taxon>Ascomycota</taxon>
        <taxon>Pezizomycotina</taxon>
        <taxon>Sordariomycetes</taxon>
        <taxon>Sordariomycetidae</taxon>
        <taxon>Sordariales</taxon>
        <taxon>Podosporaceae</taxon>
        <taxon>Podospora</taxon>
    </lineage>
</organism>
<accession>A0AAE0N2M9</accession>
<dbReference type="AlphaFoldDB" id="A0AAE0N2M9"/>
<proteinExistence type="predicted"/>
<feature type="signal peptide" evidence="2">
    <location>
        <begin position="1"/>
        <end position="21"/>
    </location>
</feature>
<gene>
    <name evidence="3" type="ORF">B0H63DRAFT_455409</name>
</gene>
<keyword evidence="1" id="KW-0472">Membrane</keyword>
<keyword evidence="1" id="KW-1133">Transmembrane helix</keyword>
<keyword evidence="1" id="KW-0812">Transmembrane</keyword>
<evidence type="ECO:0000313" key="3">
    <source>
        <dbReference type="EMBL" id="KAK3368651.1"/>
    </source>
</evidence>
<sequence length="225" mass="23827">MDRFFVYLLLAFALGGGHILAQQTSPTTTTYQSGTSVSTMWLYNMTKTNDLYASIITAQIFYSIDCKNGLEGCHNLAAFTLLTGRGYNGPIITASGRRDFVTALTNADDSSLSTTTGGLVLFGPTKTYEVFSFACLGHQSFSRGDFGKRHWYWHCCRDDVRVQTIVSETITAIAASAVPVTITAGLEKPIGMKTNAAASVPAATVQAAAALAGVGMAALLGVVLS</sequence>
<dbReference type="EMBL" id="JAULSW010000010">
    <property type="protein sequence ID" value="KAK3368651.1"/>
    <property type="molecule type" value="Genomic_DNA"/>
</dbReference>